<keyword evidence="7 10" id="KW-0799">Topoisomerase</keyword>
<evidence type="ECO:0000256" key="5">
    <source>
        <dbReference type="ARBA" id="ARBA00022723"/>
    </source>
</evidence>
<dbReference type="FunFam" id="3.40.1360.10:FF:000018">
    <property type="entry name" value="Type II DNA topoisomerase VI subunit A"/>
    <property type="match status" value="1"/>
</dbReference>
<dbReference type="EC" id="5.6.2.2" evidence="4"/>
<feature type="active site" description="O-(5'-phospho-DNA)-tyrosine intermediate" evidence="10">
    <location>
        <position position="200"/>
    </location>
</feature>
<dbReference type="Gene3D" id="3.40.1360.10">
    <property type="match status" value="1"/>
</dbReference>
<dbReference type="InterPro" id="IPR034136">
    <property type="entry name" value="TOPRIM_Topo6A/Spo11"/>
</dbReference>
<dbReference type="EMBL" id="SWKV01000067">
    <property type="protein sequence ID" value="KAF3034495.1"/>
    <property type="molecule type" value="Genomic_DNA"/>
</dbReference>
<gene>
    <name evidence="13" type="ORF">E8E12_003991</name>
</gene>
<feature type="domain" description="Spo11/DNA topoisomerase VI subunit A N-terminal" evidence="11">
    <location>
        <begin position="171"/>
        <end position="232"/>
    </location>
</feature>
<evidence type="ECO:0000259" key="12">
    <source>
        <dbReference type="Pfam" id="PF21180"/>
    </source>
</evidence>
<keyword evidence="8 10" id="KW-0238">DNA-binding</keyword>
<comment type="catalytic activity">
    <reaction evidence="1 10">
        <text>ATP-dependent breakage, passage and rejoining of double-stranded DNA.</text>
        <dbReference type="EC" id="5.6.2.2"/>
    </reaction>
</comment>
<keyword evidence="6" id="KW-0460">Magnesium</keyword>
<comment type="similarity">
    <text evidence="3 10">Belongs to the TOP6A family.</text>
</comment>
<dbReference type="InterPro" id="IPR013049">
    <property type="entry name" value="Spo11/TopoVI_A_N"/>
</dbReference>
<dbReference type="SUPFAM" id="SSF56726">
    <property type="entry name" value="DNA topoisomerase IV, alpha subunit"/>
    <property type="match status" value="1"/>
</dbReference>
<comment type="caution">
    <text evidence="13">The sequence shown here is derived from an EMBL/GenBank/DDBJ whole genome shotgun (WGS) entry which is preliminary data.</text>
</comment>
<comment type="cofactor">
    <cofactor evidence="2">
        <name>Mg(2+)</name>
        <dbReference type="ChEBI" id="CHEBI:18420"/>
    </cofactor>
</comment>
<dbReference type="Proteomes" id="UP000758155">
    <property type="component" value="Unassembled WGS sequence"/>
</dbReference>
<dbReference type="InterPro" id="IPR036078">
    <property type="entry name" value="Spo11/TopoVI_A_sf"/>
</dbReference>
<dbReference type="GO" id="GO:0005524">
    <property type="term" value="F:ATP binding"/>
    <property type="evidence" value="ECO:0007669"/>
    <property type="project" value="InterPro"/>
</dbReference>
<dbReference type="GO" id="GO:0003918">
    <property type="term" value="F:DNA topoisomerase type II (double strand cut, ATP-hydrolyzing) activity"/>
    <property type="evidence" value="ECO:0007669"/>
    <property type="project" value="UniProtKB-UniRule"/>
</dbReference>
<dbReference type="AlphaFoldDB" id="A0A9P5BY13"/>
<dbReference type="PANTHER" id="PTHR10848">
    <property type="entry name" value="MEIOTIC RECOMBINATION PROTEIN SPO11"/>
    <property type="match status" value="1"/>
</dbReference>
<dbReference type="Pfam" id="PF04406">
    <property type="entry name" value="TP6A_N"/>
    <property type="match status" value="1"/>
</dbReference>
<dbReference type="Pfam" id="PF21180">
    <property type="entry name" value="TOP6A-Spo11_Toprim"/>
    <property type="match status" value="1"/>
</dbReference>
<reference evidence="13" key="1">
    <citation type="submission" date="2019-04" db="EMBL/GenBank/DDBJ databases">
        <title>Sequencing of skin fungus with MAO and IRED activity.</title>
        <authorList>
            <person name="Marsaioli A.J."/>
            <person name="Bonatto J.M.C."/>
            <person name="Reis Junior O."/>
        </authorList>
    </citation>
    <scope>NUCLEOTIDE SEQUENCE</scope>
    <source>
        <strain evidence="13">28M1</strain>
    </source>
</reference>
<evidence type="ECO:0000256" key="10">
    <source>
        <dbReference type="PROSITE-ProRule" id="PRU01385"/>
    </source>
</evidence>
<dbReference type="GO" id="GO:0007131">
    <property type="term" value="P:reciprocal meiotic recombination"/>
    <property type="evidence" value="ECO:0007669"/>
    <property type="project" value="TreeGrafter"/>
</dbReference>
<sequence length="495" mass="55215">MDPTDVQDLLFGAADTHEAVGNLWDDIFYDYEMLDAADTPDDSDDDDLFDAIGPTTADAWQLLSSPPVTPADAPITSRHDAPMSFGAHGAQPANVGKRVPRDRHWVIARLEAMLEKIVDGLLEESERLTFTLKSRAGISRRQPVTNDRAGSLPAQKVRQISFPGNTAQEAWNFTVILRIIEFVHGALVDNTTMTKRDIYYKHPDLFMKQAVVDRYIDDLACTLGISRSQLNVTAAAKGLVSGCFVIRREDGTQVAGLGDREGMLVPKVGEADRLDLTQLRWILIIEKEATFRALISSTQWEQLAQTGLAMTAKGYPDVASRMFLRQLTDYAPHVPMYAFMDFDPDGIAIMTTYKYGSYRLAHEDIMHKDTPALSLPNLHWLGVKRHHISRARIREDGTEISATPELQGMMRLTTRDRSKAMRMLEWDLCSETGPELEWRCELQTMLMLNTKAEIQILDELPGGVVSLLSSELEQDQAADADVAVDMAGSDDGLLF</sequence>
<dbReference type="Gene3D" id="1.10.10.10">
    <property type="entry name" value="Winged helix-like DNA-binding domain superfamily/Winged helix DNA-binding domain"/>
    <property type="match status" value="1"/>
</dbReference>
<keyword evidence="9 10" id="KW-0413">Isomerase</keyword>
<organism evidence="13 14">
    <name type="scientific">Didymella heteroderae</name>
    <dbReference type="NCBI Taxonomy" id="1769908"/>
    <lineage>
        <taxon>Eukaryota</taxon>
        <taxon>Fungi</taxon>
        <taxon>Dikarya</taxon>
        <taxon>Ascomycota</taxon>
        <taxon>Pezizomycotina</taxon>
        <taxon>Dothideomycetes</taxon>
        <taxon>Pleosporomycetidae</taxon>
        <taxon>Pleosporales</taxon>
        <taxon>Pleosporineae</taxon>
        <taxon>Didymellaceae</taxon>
        <taxon>Didymella</taxon>
    </lineage>
</organism>
<evidence type="ECO:0000256" key="6">
    <source>
        <dbReference type="ARBA" id="ARBA00022842"/>
    </source>
</evidence>
<evidence type="ECO:0000256" key="8">
    <source>
        <dbReference type="ARBA" id="ARBA00023125"/>
    </source>
</evidence>
<dbReference type="GO" id="GO:0042138">
    <property type="term" value="P:meiotic DNA double-strand break formation"/>
    <property type="evidence" value="ECO:0007669"/>
    <property type="project" value="TreeGrafter"/>
</dbReference>
<dbReference type="InterPro" id="IPR002815">
    <property type="entry name" value="Spo11/TopoVI_A"/>
</dbReference>
<evidence type="ECO:0000259" key="11">
    <source>
        <dbReference type="Pfam" id="PF04406"/>
    </source>
</evidence>
<evidence type="ECO:0000256" key="4">
    <source>
        <dbReference type="ARBA" id="ARBA00012895"/>
    </source>
</evidence>
<dbReference type="GO" id="GO:0000706">
    <property type="term" value="P:meiotic DNA double-strand break processing"/>
    <property type="evidence" value="ECO:0007669"/>
    <property type="project" value="TreeGrafter"/>
</dbReference>
<dbReference type="InterPro" id="IPR036388">
    <property type="entry name" value="WH-like_DNA-bd_sf"/>
</dbReference>
<dbReference type="PROSITE" id="PS52041">
    <property type="entry name" value="TOPO_IIB"/>
    <property type="match status" value="1"/>
</dbReference>
<dbReference type="GO" id="GO:0000228">
    <property type="term" value="C:nuclear chromosome"/>
    <property type="evidence" value="ECO:0007669"/>
    <property type="project" value="TreeGrafter"/>
</dbReference>
<evidence type="ECO:0000313" key="13">
    <source>
        <dbReference type="EMBL" id="KAF3034495.1"/>
    </source>
</evidence>
<evidence type="ECO:0000313" key="14">
    <source>
        <dbReference type="Proteomes" id="UP000758155"/>
    </source>
</evidence>
<evidence type="ECO:0000256" key="3">
    <source>
        <dbReference type="ARBA" id="ARBA00006559"/>
    </source>
</evidence>
<accession>A0A9P5BY13</accession>
<proteinExistence type="inferred from homology"/>
<evidence type="ECO:0000256" key="7">
    <source>
        <dbReference type="ARBA" id="ARBA00023029"/>
    </source>
</evidence>
<evidence type="ECO:0000256" key="2">
    <source>
        <dbReference type="ARBA" id="ARBA00001946"/>
    </source>
</evidence>
<dbReference type="OrthoDB" id="5377392at2759"/>
<keyword evidence="14" id="KW-1185">Reference proteome</keyword>
<name>A0A9P5BY13_9PLEO</name>
<evidence type="ECO:0000256" key="9">
    <source>
        <dbReference type="ARBA" id="ARBA00023235"/>
    </source>
</evidence>
<dbReference type="CDD" id="cd00223">
    <property type="entry name" value="TOPRIM_TopoIIB_SPO"/>
    <property type="match status" value="1"/>
</dbReference>
<feature type="domain" description="Topoisomerase 6 subunit A/Spo11 TOPRIM" evidence="12">
    <location>
        <begin position="282"/>
        <end position="458"/>
    </location>
</feature>
<dbReference type="PRINTS" id="PR01550">
    <property type="entry name" value="TOP6AFAMILY"/>
</dbReference>
<evidence type="ECO:0000256" key="1">
    <source>
        <dbReference type="ARBA" id="ARBA00000185"/>
    </source>
</evidence>
<dbReference type="GO" id="GO:0046872">
    <property type="term" value="F:metal ion binding"/>
    <property type="evidence" value="ECO:0007669"/>
    <property type="project" value="UniProtKB-KW"/>
</dbReference>
<protein>
    <recommendedName>
        <fullName evidence="4">DNA topoisomerase (ATP-hydrolyzing)</fullName>
        <ecNumber evidence="4">5.6.2.2</ecNumber>
    </recommendedName>
</protein>
<keyword evidence="5" id="KW-0479">Metal-binding</keyword>
<dbReference type="GO" id="GO:0003677">
    <property type="term" value="F:DNA binding"/>
    <property type="evidence" value="ECO:0007669"/>
    <property type="project" value="UniProtKB-UniRule"/>
</dbReference>
<dbReference type="PANTHER" id="PTHR10848:SF0">
    <property type="entry name" value="MEIOTIC RECOMBINATION PROTEIN SPO11"/>
    <property type="match status" value="1"/>
</dbReference>